<dbReference type="SUPFAM" id="SSF63829">
    <property type="entry name" value="Calcium-dependent phosphotriesterase"/>
    <property type="match status" value="1"/>
</dbReference>
<evidence type="ECO:0000313" key="2">
    <source>
        <dbReference type="Proteomes" id="UP001390339"/>
    </source>
</evidence>
<name>A0ABR2I1C3_9PEZI</name>
<dbReference type="Proteomes" id="UP001390339">
    <property type="component" value="Unassembled WGS sequence"/>
</dbReference>
<dbReference type="Gene3D" id="2.120.10.30">
    <property type="entry name" value="TolB, C-terminal domain"/>
    <property type="match status" value="1"/>
</dbReference>
<dbReference type="InterPro" id="IPR052998">
    <property type="entry name" value="Hetero-Diels-Alderase-like"/>
</dbReference>
<dbReference type="InterPro" id="IPR011042">
    <property type="entry name" value="6-blade_b-propeller_TolB-like"/>
</dbReference>
<sequence>MCDPASIAKSIYGFPTEFVENLQVLANGTLLLSTMESPTAMLYILDPNATDPQAQPLASFDSKTTALTGLSPLPANLFGDDLYAVSGGLHTSFAFERGTMAVHIVSLRRGEVVDRIPVPDTATMNGMAALPRHPHVLLSADSIDGRILSIDTKTRETGVLLEHEMLRPGPRKAGSPAFVPPIGINGLRVRGDYIYFTNSSRGTFARVRLDEHGRRAAGDDDDDFEVLVRSPDAAHIYDDFAFDEAGNAYIATHSSSVVKVTPDGVQSILAGDSSEYSQLLAEPTSVALALDGKSIYVSTGGEFRSVPRRGGQILQIRI</sequence>
<organism evidence="1 2">
    <name type="scientific">Apiospora arundinis</name>
    <dbReference type="NCBI Taxonomy" id="335852"/>
    <lineage>
        <taxon>Eukaryota</taxon>
        <taxon>Fungi</taxon>
        <taxon>Dikarya</taxon>
        <taxon>Ascomycota</taxon>
        <taxon>Pezizomycotina</taxon>
        <taxon>Sordariomycetes</taxon>
        <taxon>Xylariomycetidae</taxon>
        <taxon>Amphisphaeriales</taxon>
        <taxon>Apiosporaceae</taxon>
        <taxon>Apiospora</taxon>
    </lineage>
</organism>
<proteinExistence type="predicted"/>
<gene>
    <name evidence="1" type="ORF">PGQ11_012028</name>
</gene>
<dbReference type="PANTHER" id="PTHR42060:SF1">
    <property type="entry name" value="NHL REPEAT-CONTAINING PROTEIN"/>
    <property type="match status" value="1"/>
</dbReference>
<dbReference type="PANTHER" id="PTHR42060">
    <property type="entry name" value="NHL REPEAT-CONTAINING PROTEIN-RELATED"/>
    <property type="match status" value="1"/>
</dbReference>
<accession>A0ABR2I1C3</accession>
<reference evidence="1 2" key="1">
    <citation type="journal article" date="2024" name="IMA Fungus">
        <title>Apiospora arundinis, a panoply of carbohydrate-active enzymes and secondary metabolites.</title>
        <authorList>
            <person name="Sorensen T."/>
            <person name="Petersen C."/>
            <person name="Muurmann A.T."/>
            <person name="Christiansen J.V."/>
            <person name="Brundto M.L."/>
            <person name="Overgaard C.K."/>
            <person name="Boysen A.T."/>
            <person name="Wollenberg R.D."/>
            <person name="Larsen T.O."/>
            <person name="Sorensen J.L."/>
            <person name="Nielsen K.L."/>
            <person name="Sondergaard T.E."/>
        </authorList>
    </citation>
    <scope>NUCLEOTIDE SEQUENCE [LARGE SCALE GENOMIC DNA]</scope>
    <source>
        <strain evidence="1 2">AAU 773</strain>
    </source>
</reference>
<evidence type="ECO:0008006" key="3">
    <source>
        <dbReference type="Google" id="ProtNLM"/>
    </source>
</evidence>
<comment type="caution">
    <text evidence="1">The sequence shown here is derived from an EMBL/GenBank/DDBJ whole genome shotgun (WGS) entry which is preliminary data.</text>
</comment>
<dbReference type="EMBL" id="JAPCWZ010000007">
    <property type="protein sequence ID" value="KAK8856116.1"/>
    <property type="molecule type" value="Genomic_DNA"/>
</dbReference>
<keyword evidence="2" id="KW-1185">Reference proteome</keyword>
<evidence type="ECO:0000313" key="1">
    <source>
        <dbReference type="EMBL" id="KAK8856116.1"/>
    </source>
</evidence>
<protein>
    <recommendedName>
        <fullName evidence="3">SMP-30/Gluconolactonase/LRE-like region domain-containing protein</fullName>
    </recommendedName>
</protein>